<dbReference type="AlphaFoldDB" id="A0A927R8D6"/>
<name>A0A927R8D6_9BACL</name>
<dbReference type="Proteomes" id="UP000658225">
    <property type="component" value="Unassembled WGS sequence"/>
</dbReference>
<evidence type="ECO:0000313" key="2">
    <source>
        <dbReference type="Proteomes" id="UP000658225"/>
    </source>
</evidence>
<gene>
    <name evidence="1" type="ORF">H4683_004030</name>
</gene>
<proteinExistence type="predicted"/>
<keyword evidence="1" id="KW-0238">DNA-binding</keyword>
<sequence length="45" mass="5312">MLFTTMEVYKNTELTERSVRYYSSLDLLRAKKNDRGQLVLSKLEA</sequence>
<dbReference type="GO" id="GO:0003677">
    <property type="term" value="F:DNA binding"/>
    <property type="evidence" value="ECO:0007669"/>
    <property type="project" value="UniProtKB-KW"/>
</dbReference>
<accession>A0A927R8D6</accession>
<protein>
    <submittedName>
        <fullName evidence="1">DNA-binding transcriptional MerR regulator</fullName>
    </submittedName>
</protein>
<keyword evidence="2" id="KW-1185">Reference proteome</keyword>
<reference evidence="1" key="1">
    <citation type="submission" date="2020-10" db="EMBL/GenBank/DDBJ databases">
        <title>Genomic Encyclopedia of Type Strains, Phase IV (KMG-IV): sequencing the most valuable type-strain genomes for metagenomic binning, comparative biology and taxonomic classification.</title>
        <authorList>
            <person name="Goeker M."/>
        </authorList>
    </citation>
    <scope>NUCLEOTIDE SEQUENCE</scope>
    <source>
        <strain evidence="1">DSM 13886</strain>
    </source>
</reference>
<comment type="caution">
    <text evidence="1">The sequence shown here is derived from an EMBL/GenBank/DDBJ whole genome shotgun (WGS) entry which is preliminary data.</text>
</comment>
<evidence type="ECO:0000313" key="1">
    <source>
        <dbReference type="EMBL" id="MBE1556904.1"/>
    </source>
</evidence>
<dbReference type="EMBL" id="JADBEL010000040">
    <property type="protein sequence ID" value="MBE1556904.1"/>
    <property type="molecule type" value="Genomic_DNA"/>
</dbReference>
<organism evidence="1 2">
    <name type="scientific">Sporosarcina limicola</name>
    <dbReference type="NCBI Taxonomy" id="34101"/>
    <lineage>
        <taxon>Bacteria</taxon>
        <taxon>Bacillati</taxon>
        <taxon>Bacillota</taxon>
        <taxon>Bacilli</taxon>
        <taxon>Bacillales</taxon>
        <taxon>Caryophanaceae</taxon>
        <taxon>Sporosarcina</taxon>
    </lineage>
</organism>